<proteinExistence type="predicted"/>
<gene>
    <name evidence="2" type="ORF">FHU33_1196</name>
</gene>
<dbReference type="Proteomes" id="UP000319865">
    <property type="component" value="Unassembled WGS sequence"/>
</dbReference>
<dbReference type="AlphaFoldDB" id="A0A543PCK1"/>
<keyword evidence="1" id="KW-0732">Signal</keyword>
<sequence length="221" mass="23370">MTPGRRPRPCRGVVLLAVLPCLLALPGCTRAVDGVPTAGSTGSLPESPEQLEPLLVTEVPSGLPRLQDDELEPPAGAKRANDVAAYADDPARERDVLEDYGYRFGWERFWGAGPASVTGVFVDQFETRAGASAYAEDLARNDAAHYAGVLDEDPRDLPGGCRLLSVEHPEPGRGLTGSAAFVWCGHGVFSVGVTAVAGSVDAAEEEVRAVLAEQLDRLPPR</sequence>
<protein>
    <recommendedName>
        <fullName evidence="4">PknH-like protein</fullName>
    </recommendedName>
</protein>
<name>A0A543PCK1_9ACTN</name>
<dbReference type="OrthoDB" id="5195009at2"/>
<reference evidence="2 3" key="1">
    <citation type="submission" date="2019-06" db="EMBL/GenBank/DDBJ databases">
        <title>Sequencing the genomes of 1000 actinobacteria strains.</title>
        <authorList>
            <person name="Klenk H.-P."/>
        </authorList>
    </citation>
    <scope>NUCLEOTIDE SEQUENCE [LARGE SCALE GENOMIC DNA]</scope>
    <source>
        <strain evidence="2 3">DSM 46837</strain>
    </source>
</reference>
<accession>A0A543PCK1</accession>
<feature type="chain" id="PRO_5021778153" description="PknH-like protein" evidence="1">
    <location>
        <begin position="32"/>
        <end position="221"/>
    </location>
</feature>
<evidence type="ECO:0000313" key="2">
    <source>
        <dbReference type="EMBL" id="TQN41812.1"/>
    </source>
</evidence>
<evidence type="ECO:0000313" key="3">
    <source>
        <dbReference type="Proteomes" id="UP000319865"/>
    </source>
</evidence>
<feature type="signal peptide" evidence="1">
    <location>
        <begin position="1"/>
        <end position="31"/>
    </location>
</feature>
<keyword evidence="3" id="KW-1185">Reference proteome</keyword>
<evidence type="ECO:0008006" key="4">
    <source>
        <dbReference type="Google" id="ProtNLM"/>
    </source>
</evidence>
<dbReference type="RefSeq" id="WP_142024516.1">
    <property type="nucleotide sequence ID" value="NZ_VFQE01000001.1"/>
</dbReference>
<dbReference type="EMBL" id="VFQE01000001">
    <property type="protein sequence ID" value="TQN41812.1"/>
    <property type="molecule type" value="Genomic_DNA"/>
</dbReference>
<comment type="caution">
    <text evidence="2">The sequence shown here is derived from an EMBL/GenBank/DDBJ whole genome shotgun (WGS) entry which is preliminary data.</text>
</comment>
<evidence type="ECO:0000256" key="1">
    <source>
        <dbReference type="SAM" id="SignalP"/>
    </source>
</evidence>
<organism evidence="2 3">
    <name type="scientific">Blastococcus colisei</name>
    <dbReference type="NCBI Taxonomy" id="1564162"/>
    <lineage>
        <taxon>Bacteria</taxon>
        <taxon>Bacillati</taxon>
        <taxon>Actinomycetota</taxon>
        <taxon>Actinomycetes</taxon>
        <taxon>Geodermatophilales</taxon>
        <taxon>Geodermatophilaceae</taxon>
        <taxon>Blastococcus</taxon>
    </lineage>
</organism>